<comment type="subcellular location">
    <subcellularLocation>
        <location evidence="2">Cell membrane</location>
        <topology evidence="2">Single-pass type II membrane protein</topology>
    </subcellularLocation>
</comment>
<feature type="domain" description="Peptidase M28" evidence="35">
    <location>
        <begin position="354"/>
        <end position="544"/>
    </location>
</feature>
<dbReference type="GO" id="GO:0004180">
    <property type="term" value="F:carboxypeptidase activity"/>
    <property type="evidence" value="ECO:0000318"/>
    <property type="project" value="GO_Central"/>
</dbReference>
<dbReference type="EC" id="3.4.17.21" evidence="23"/>
<feature type="transmembrane region" description="Helical" evidence="32">
    <location>
        <begin position="12"/>
        <end position="33"/>
    </location>
</feature>
<accession>W5MSW7</accession>
<evidence type="ECO:0000256" key="13">
    <source>
        <dbReference type="ARBA" id="ARBA00022837"/>
    </source>
</evidence>
<evidence type="ECO:0000256" key="4">
    <source>
        <dbReference type="ARBA" id="ARBA00011738"/>
    </source>
</evidence>
<comment type="catalytic activity">
    <reaction evidence="20">
        <text>Release of an unsubstituted, C-terminal glutamyl residue, typically from Ac-Asp-Glu or folylpoly-gamma-glutamates.</text>
        <dbReference type="EC" id="3.4.17.21"/>
    </reaction>
</comment>
<dbReference type="GO" id="GO:0006508">
    <property type="term" value="P:proteolysis"/>
    <property type="evidence" value="ECO:0007669"/>
    <property type="project" value="UniProtKB-KW"/>
</dbReference>
<dbReference type="SUPFAM" id="SSF53187">
    <property type="entry name" value="Zn-dependent exopeptidases"/>
    <property type="match status" value="1"/>
</dbReference>
<proteinExistence type="inferred from homology"/>
<evidence type="ECO:0000313" key="36">
    <source>
        <dbReference type="Ensembl" id="ENSLOCP00000011476.1"/>
    </source>
</evidence>
<keyword evidence="15 32" id="KW-1133">Transmembrane helix</keyword>
<dbReference type="EMBL" id="AHAT01003868">
    <property type="status" value="NOT_ANNOTATED_CDS"/>
    <property type="molecule type" value="Genomic_DNA"/>
</dbReference>
<dbReference type="STRING" id="7918.ENSLOCP00000011476"/>
<dbReference type="OMA" id="RSIMFCN"/>
<evidence type="ECO:0000256" key="29">
    <source>
        <dbReference type="ARBA" id="ARBA00080568"/>
    </source>
</evidence>
<evidence type="ECO:0000256" key="30">
    <source>
        <dbReference type="ARBA" id="ARBA00082075"/>
    </source>
</evidence>
<evidence type="ECO:0000256" key="5">
    <source>
        <dbReference type="ARBA" id="ARBA00022475"/>
    </source>
</evidence>
<protein>
    <recommendedName>
        <fullName evidence="24">Glutamate carboxypeptidase 2</fullName>
        <ecNumber evidence="23">3.4.17.21</ecNumber>
    </recommendedName>
    <alternativeName>
        <fullName evidence="27">Folate hydrolase 1</fullName>
    </alternativeName>
    <alternativeName>
        <fullName evidence="30">Folylpoly-gamma-glutamate carboxypeptidase</fullName>
    </alternativeName>
    <alternativeName>
        <fullName evidence="31">Glutamate carboxypeptidase II</fullName>
    </alternativeName>
    <alternativeName>
        <fullName evidence="28">Membrane glutamate carboxypeptidase</fullName>
    </alternativeName>
    <alternativeName>
        <fullName evidence="29">N-acetylated-alpha-linked acidic dipeptidase I</fullName>
    </alternativeName>
    <alternativeName>
        <fullName evidence="25">Prostate-specific membrane antigen homolog</fullName>
    </alternativeName>
    <alternativeName>
        <fullName evidence="26">Pteroylpoly-gamma-glutamate carboxypeptidase</fullName>
    </alternativeName>
</protein>
<dbReference type="HOGENOM" id="CLU_005688_3_2_1"/>
<keyword evidence="8" id="KW-0645">Protease</keyword>
<dbReference type="InterPro" id="IPR003137">
    <property type="entry name" value="PA_domain"/>
</dbReference>
<sequence>VKMGSPTQRTAVTAAACSVLFFIVGILIGKFAGAPEPVPAWFRGMSTDGDSKLTETLMKEIRTDNIQSDLNSIRNFTMKPHIAGSPREEEELVTYVFNEFKKHLDSARIFSYKVLLSYPNATDPNYVAVQLENGTEVEVSAKVEKVLGQDQDDSTVVNPFNAYSRPGIVTGDLVYVNYGTIEDFLYMSRNLSMDLNGTIALARYGKIFRGDKVKHAAQFGCAGVILYSDPADYAVGGHWRVYPDDWWLPGSGVQRGSVLPVDGDPLTPFYPSIDSAYYLDQKEISVLSAIPVTPIGYDDAIRYLRLLAGPDVPSTWRGQLNVTYRHGPGFTAPHDNSKMKLYVQTYSEKRITKNVIGYIRGQYEPDRYVLIGNHRDAWVFGAVDPSSGTSAMMELARAFGNLLKEGWRPRRSIMFCNWGAEEHGLIGSTEWVEELIKTLGNRAVAYLNVDIAVEGNATLIAAATPNLYKLLCESAKKVENPNPEEVARGRKTVFDTWLANSPSHYDPALPQIDSIGSGSDYTAFLQIAGIPCTDIRYTYSQKAYKISSYPLYHSAYETFGLVSGLMDKGFKYHQAVARLWGVMAKTLADKVLLDLDCTQYASKLKDFPNNVQKKLKEDRNKKKTYQIVFYLLFSFLFGWCQSEQRTHQLLSEIQHHNPLEVRRLNDQLMEVERAFIDPLGIFGRPWYRHTIFAPSQHDAYGSSSFPGLTDALFDIENDKDQVKRWEAVKKEVSVAAFTIHSAAGVMKDVN</sequence>
<dbReference type="Bgee" id="ENSLOCG00000009400">
    <property type="expression patterns" value="Expressed in muscle tissue and 11 other cell types or tissues"/>
</dbReference>
<comment type="function">
    <text evidence="22">Has both folate hydrolase and N-acetylated-alpha-linked-acidic dipeptidase (NAALADase) activity. Has a preference for tri-alpha-glutamate peptides. In the intestine, required for the uptake of folate. In the brain, modulates excitatory neurotransmission through the hydrolysis of the neuropeptide, N-aceylaspartylglutamate (NAAG), thereby releasing glutamate.</text>
</comment>
<evidence type="ECO:0000256" key="23">
    <source>
        <dbReference type="ARBA" id="ARBA00066561"/>
    </source>
</evidence>
<dbReference type="AlphaFoldDB" id="W5MSW7"/>
<dbReference type="Pfam" id="PF02225">
    <property type="entry name" value="PA"/>
    <property type="match status" value="1"/>
</dbReference>
<feature type="domain" description="PA" evidence="33">
    <location>
        <begin position="169"/>
        <end position="257"/>
    </location>
</feature>
<dbReference type="Gene3D" id="3.40.630.10">
    <property type="entry name" value="Zn peptidases"/>
    <property type="match status" value="1"/>
</dbReference>
<dbReference type="InterPro" id="IPR039373">
    <property type="entry name" value="Peptidase_M28B"/>
</dbReference>
<reference evidence="36" key="3">
    <citation type="submission" date="2025-09" db="UniProtKB">
        <authorList>
            <consortium name="Ensembl"/>
        </authorList>
    </citation>
    <scope>IDENTIFICATION</scope>
</reference>
<evidence type="ECO:0000256" key="14">
    <source>
        <dbReference type="ARBA" id="ARBA00022968"/>
    </source>
</evidence>
<comment type="cofactor">
    <cofactor evidence="1">
        <name>Zn(2+)</name>
        <dbReference type="ChEBI" id="CHEBI:29105"/>
    </cofactor>
</comment>
<dbReference type="InterPro" id="IPR046450">
    <property type="entry name" value="PA_dom_sf"/>
</dbReference>
<keyword evidence="5" id="KW-1003">Cell membrane</keyword>
<comment type="function">
    <text evidence="21">Also exhibits a dipeptidyl-peptidase IV type activity. In vitro, cleaves Gly-Pro-AMC.</text>
</comment>
<name>W5MSW7_LEPOC</name>
<evidence type="ECO:0000256" key="28">
    <source>
        <dbReference type="ARBA" id="ARBA00080362"/>
    </source>
</evidence>
<evidence type="ECO:0000256" key="16">
    <source>
        <dbReference type="ARBA" id="ARBA00022997"/>
    </source>
</evidence>
<dbReference type="InParanoid" id="W5MSW7"/>
<dbReference type="SUPFAM" id="SSF47672">
    <property type="entry name" value="Transferrin receptor-like dimerisation domain"/>
    <property type="match status" value="1"/>
</dbReference>
<evidence type="ECO:0000256" key="9">
    <source>
        <dbReference type="ARBA" id="ARBA00022692"/>
    </source>
</evidence>
<keyword evidence="16" id="KW-0224">Dipeptidase</keyword>
<evidence type="ECO:0000256" key="12">
    <source>
        <dbReference type="ARBA" id="ARBA00022833"/>
    </source>
</evidence>
<evidence type="ECO:0000256" key="27">
    <source>
        <dbReference type="ARBA" id="ARBA00079527"/>
    </source>
</evidence>
<keyword evidence="6" id="KW-0597">Phosphoprotein</keyword>
<dbReference type="CDD" id="cd02121">
    <property type="entry name" value="PA_GCPII_like"/>
    <property type="match status" value="1"/>
</dbReference>
<evidence type="ECO:0000256" key="18">
    <source>
        <dbReference type="ARBA" id="ARBA00023136"/>
    </source>
</evidence>
<keyword evidence="9 32" id="KW-0812">Transmembrane</keyword>
<dbReference type="InterPro" id="IPR007484">
    <property type="entry name" value="Peptidase_M28"/>
</dbReference>
<dbReference type="eggNOG" id="KOG2195">
    <property type="taxonomic scope" value="Eukaryota"/>
</dbReference>
<comment type="similarity">
    <text evidence="3">Belongs to the peptidase M28 family. M28B subfamily.</text>
</comment>
<dbReference type="GO" id="GO:0005886">
    <property type="term" value="C:plasma membrane"/>
    <property type="evidence" value="ECO:0007669"/>
    <property type="project" value="UniProtKB-SubCell"/>
</dbReference>
<dbReference type="GO" id="GO:0004181">
    <property type="term" value="F:metallocarboxypeptidase activity"/>
    <property type="evidence" value="ECO:0007669"/>
    <property type="project" value="UniProtKB-EC"/>
</dbReference>
<evidence type="ECO:0000256" key="24">
    <source>
        <dbReference type="ARBA" id="ARBA00070473"/>
    </source>
</evidence>
<keyword evidence="18 32" id="KW-0472">Membrane</keyword>
<keyword evidence="37" id="KW-1185">Reference proteome</keyword>
<organism evidence="36 37">
    <name type="scientific">Lepisosteus oculatus</name>
    <name type="common">Spotted gar</name>
    <dbReference type="NCBI Taxonomy" id="7918"/>
    <lineage>
        <taxon>Eukaryota</taxon>
        <taxon>Metazoa</taxon>
        <taxon>Chordata</taxon>
        <taxon>Craniata</taxon>
        <taxon>Vertebrata</taxon>
        <taxon>Euteleostomi</taxon>
        <taxon>Actinopterygii</taxon>
        <taxon>Neopterygii</taxon>
        <taxon>Holostei</taxon>
        <taxon>Semionotiformes</taxon>
        <taxon>Lepisosteidae</taxon>
        <taxon>Lepisosteus</taxon>
    </lineage>
</organism>
<dbReference type="Pfam" id="PF04389">
    <property type="entry name" value="Peptidase_M28"/>
    <property type="match status" value="1"/>
</dbReference>
<evidence type="ECO:0000256" key="26">
    <source>
        <dbReference type="ARBA" id="ARBA00078457"/>
    </source>
</evidence>
<dbReference type="FunFam" id="3.50.30.30:FF:000002">
    <property type="entry name" value="N-acetylated-alpha-linked acidic dipeptidase 2"/>
    <property type="match status" value="1"/>
</dbReference>
<comment type="subunit">
    <text evidence="4">Homodimer.</text>
</comment>
<keyword evidence="11" id="KW-0378">Hydrolase</keyword>
<dbReference type="Pfam" id="PF04253">
    <property type="entry name" value="TFR_dimer"/>
    <property type="match status" value="1"/>
</dbReference>
<dbReference type="FunFam" id="1.20.930.40:FF:000001">
    <property type="entry name" value="N-acetylated-alpha-linked acidic dipeptidase 2"/>
    <property type="match status" value="1"/>
</dbReference>
<evidence type="ECO:0000256" key="19">
    <source>
        <dbReference type="ARBA" id="ARBA00023180"/>
    </source>
</evidence>
<dbReference type="InterPro" id="IPR007365">
    <property type="entry name" value="TFR-like_dimer_dom"/>
</dbReference>
<evidence type="ECO:0000256" key="7">
    <source>
        <dbReference type="ARBA" id="ARBA00022645"/>
    </source>
</evidence>
<keyword evidence="13" id="KW-0106">Calcium</keyword>
<evidence type="ECO:0000256" key="2">
    <source>
        <dbReference type="ARBA" id="ARBA00004401"/>
    </source>
</evidence>
<evidence type="ECO:0000256" key="8">
    <source>
        <dbReference type="ARBA" id="ARBA00022670"/>
    </source>
</evidence>
<evidence type="ECO:0000256" key="31">
    <source>
        <dbReference type="ARBA" id="ARBA00082320"/>
    </source>
</evidence>
<evidence type="ECO:0000259" key="35">
    <source>
        <dbReference type="Pfam" id="PF04389"/>
    </source>
</evidence>
<keyword evidence="7" id="KW-0121">Carboxypeptidase</keyword>
<evidence type="ECO:0000256" key="3">
    <source>
        <dbReference type="ARBA" id="ARBA00005634"/>
    </source>
</evidence>
<evidence type="ECO:0000256" key="11">
    <source>
        <dbReference type="ARBA" id="ARBA00022801"/>
    </source>
</evidence>
<dbReference type="Gene3D" id="1.20.930.40">
    <property type="entry name" value="Transferrin receptor-like, dimerisation domain"/>
    <property type="match status" value="1"/>
</dbReference>
<dbReference type="PANTHER" id="PTHR10404:SF81">
    <property type="entry name" value="N-ACETYLATED ALPHA-LINKED ACIDIC DIPEPTIDASE 2"/>
    <property type="match status" value="1"/>
</dbReference>
<evidence type="ECO:0000259" key="33">
    <source>
        <dbReference type="Pfam" id="PF02225"/>
    </source>
</evidence>
<dbReference type="Gene3D" id="3.50.30.30">
    <property type="match status" value="1"/>
</dbReference>
<dbReference type="Proteomes" id="UP000018468">
    <property type="component" value="Linkage group LG7"/>
</dbReference>
<dbReference type="FunFam" id="3.40.630.10:FF:000009">
    <property type="entry name" value="N-acetylated-alpha-linked acidic dipeptidase 2"/>
    <property type="match status" value="1"/>
</dbReference>
<evidence type="ECO:0000256" key="10">
    <source>
        <dbReference type="ARBA" id="ARBA00022723"/>
    </source>
</evidence>
<evidence type="ECO:0000256" key="17">
    <source>
        <dbReference type="ARBA" id="ARBA00023049"/>
    </source>
</evidence>
<keyword evidence="14" id="KW-0735">Signal-anchor</keyword>
<dbReference type="InterPro" id="IPR036757">
    <property type="entry name" value="TFR-like_dimer_dom_sf"/>
</dbReference>
<dbReference type="Ensembl" id="ENSLOCT00000011493.1">
    <property type="protein sequence ID" value="ENSLOCP00000011476.1"/>
    <property type="gene ID" value="ENSLOCG00000009400.1"/>
</dbReference>
<reference evidence="36" key="2">
    <citation type="submission" date="2025-08" db="UniProtKB">
        <authorList>
            <consortium name="Ensembl"/>
        </authorList>
    </citation>
    <scope>IDENTIFICATION</scope>
</reference>
<dbReference type="PANTHER" id="PTHR10404">
    <property type="entry name" value="N-ACETYLATED-ALPHA-LINKED ACIDIC DIPEPTIDASE"/>
    <property type="match status" value="1"/>
</dbReference>
<dbReference type="GO" id="GO:0046872">
    <property type="term" value="F:metal ion binding"/>
    <property type="evidence" value="ECO:0007669"/>
    <property type="project" value="UniProtKB-KW"/>
</dbReference>
<evidence type="ECO:0000256" key="32">
    <source>
        <dbReference type="SAM" id="Phobius"/>
    </source>
</evidence>
<keyword evidence="12" id="KW-0862">Zinc</keyword>
<evidence type="ECO:0000256" key="25">
    <source>
        <dbReference type="ARBA" id="ARBA00075140"/>
    </source>
</evidence>
<evidence type="ECO:0000256" key="21">
    <source>
        <dbReference type="ARBA" id="ARBA00054055"/>
    </source>
</evidence>
<reference evidence="37" key="1">
    <citation type="submission" date="2011-12" db="EMBL/GenBank/DDBJ databases">
        <title>The Draft Genome of Lepisosteus oculatus.</title>
        <authorList>
            <consortium name="The Broad Institute Genome Assembly &amp; Analysis Group"/>
            <consortium name="Computational R&amp;D Group"/>
            <consortium name="and Sequencing Platform"/>
            <person name="Di Palma F."/>
            <person name="Alfoldi J."/>
            <person name="Johnson J."/>
            <person name="Berlin A."/>
            <person name="Gnerre S."/>
            <person name="Jaffe D."/>
            <person name="MacCallum I."/>
            <person name="Young S."/>
            <person name="Walker B.J."/>
            <person name="Lander E.S."/>
            <person name="Lindblad-Toh K."/>
        </authorList>
    </citation>
    <scope>NUCLEOTIDE SEQUENCE [LARGE SCALE GENOMIC DNA]</scope>
</reference>
<dbReference type="SUPFAM" id="SSF52025">
    <property type="entry name" value="PA domain"/>
    <property type="match status" value="1"/>
</dbReference>
<feature type="domain" description="Transferrin receptor-like dimerisation" evidence="34">
    <location>
        <begin position="652"/>
        <end position="746"/>
    </location>
</feature>
<dbReference type="CDD" id="cd08022">
    <property type="entry name" value="M28_PSMA_like"/>
    <property type="match status" value="1"/>
</dbReference>
<dbReference type="GeneTree" id="ENSGT01030000234598"/>
<keyword evidence="17" id="KW-0482">Metalloprotease</keyword>
<evidence type="ECO:0000256" key="20">
    <source>
        <dbReference type="ARBA" id="ARBA00052003"/>
    </source>
</evidence>
<evidence type="ECO:0000313" key="37">
    <source>
        <dbReference type="Proteomes" id="UP000018468"/>
    </source>
</evidence>
<evidence type="ECO:0000256" key="1">
    <source>
        <dbReference type="ARBA" id="ARBA00001947"/>
    </source>
</evidence>
<keyword evidence="10" id="KW-0479">Metal-binding</keyword>
<keyword evidence="19" id="KW-0325">Glycoprotein</keyword>
<evidence type="ECO:0000259" key="34">
    <source>
        <dbReference type="Pfam" id="PF04253"/>
    </source>
</evidence>
<evidence type="ECO:0000256" key="22">
    <source>
        <dbReference type="ARBA" id="ARBA00056370"/>
    </source>
</evidence>
<evidence type="ECO:0000256" key="6">
    <source>
        <dbReference type="ARBA" id="ARBA00022553"/>
    </source>
</evidence>
<dbReference type="GO" id="GO:0016805">
    <property type="term" value="F:dipeptidase activity"/>
    <property type="evidence" value="ECO:0007669"/>
    <property type="project" value="UniProtKB-KW"/>
</dbReference>
<evidence type="ECO:0000256" key="15">
    <source>
        <dbReference type="ARBA" id="ARBA00022989"/>
    </source>
</evidence>